<organism evidence="2 3">
    <name type="scientific">Velocimicrobium porci</name>
    <dbReference type="NCBI Taxonomy" id="2606634"/>
    <lineage>
        <taxon>Bacteria</taxon>
        <taxon>Bacillati</taxon>
        <taxon>Bacillota</taxon>
        <taxon>Clostridia</taxon>
        <taxon>Lachnospirales</taxon>
        <taxon>Lachnospiraceae</taxon>
        <taxon>Velocimicrobium</taxon>
    </lineage>
</organism>
<dbReference type="GO" id="GO:0005829">
    <property type="term" value="C:cytosol"/>
    <property type="evidence" value="ECO:0007669"/>
    <property type="project" value="TreeGrafter"/>
</dbReference>
<proteinExistence type="predicted"/>
<comment type="caution">
    <text evidence="2">The sequence shown here is derived from an EMBL/GenBank/DDBJ whole genome shotgun (WGS) entry which is preliminary data.</text>
</comment>
<accession>A0A6L5XWI9</accession>
<dbReference type="Proteomes" id="UP000482209">
    <property type="component" value="Unassembled WGS sequence"/>
</dbReference>
<protein>
    <submittedName>
        <fullName evidence="2">Purine-binding chemotaxis protein CheW</fullName>
    </submittedName>
</protein>
<dbReference type="SUPFAM" id="SSF50341">
    <property type="entry name" value="CheW-like"/>
    <property type="match status" value="1"/>
</dbReference>
<reference evidence="2 3" key="1">
    <citation type="submission" date="2019-08" db="EMBL/GenBank/DDBJ databases">
        <title>In-depth cultivation of the pig gut microbiome towards novel bacterial diversity and tailored functional studies.</title>
        <authorList>
            <person name="Wylensek D."/>
            <person name="Hitch T.C.A."/>
            <person name="Clavel T."/>
        </authorList>
    </citation>
    <scope>NUCLEOTIDE SEQUENCE [LARGE SCALE GENOMIC DNA]</scope>
    <source>
        <strain evidence="2 3">WCA-693-APC-MOT-I</strain>
    </source>
</reference>
<dbReference type="Gene3D" id="2.30.30.40">
    <property type="entry name" value="SH3 Domains"/>
    <property type="match status" value="1"/>
</dbReference>
<dbReference type="Gene3D" id="2.40.50.180">
    <property type="entry name" value="CheA-289, Domain 4"/>
    <property type="match status" value="1"/>
</dbReference>
<keyword evidence="3" id="KW-1185">Reference proteome</keyword>
<dbReference type="InterPro" id="IPR039315">
    <property type="entry name" value="CheW"/>
</dbReference>
<evidence type="ECO:0000313" key="3">
    <source>
        <dbReference type="Proteomes" id="UP000482209"/>
    </source>
</evidence>
<dbReference type="PANTHER" id="PTHR22617">
    <property type="entry name" value="CHEMOTAXIS SENSOR HISTIDINE KINASE-RELATED"/>
    <property type="match status" value="1"/>
</dbReference>
<sequence length="158" mass="17889">MENINSTQELQSKQYICVKIGTEQYGIDIQYVENIVRMQKITRVPKAQTYFKGVINLRGEIVPVMSLRLKFNLEPDEYTNTTRIIILKLEPQASVGLIVDEVKEVVDLDPSCIDKATYNANDDKSQFISGVGKHEDGLISLLNVADVIIEKDKDNEVK</sequence>
<dbReference type="PROSITE" id="PS50851">
    <property type="entry name" value="CHEW"/>
    <property type="match status" value="1"/>
</dbReference>
<feature type="domain" description="CheW-like" evidence="1">
    <location>
        <begin position="12"/>
        <end position="153"/>
    </location>
</feature>
<dbReference type="SMART" id="SM00260">
    <property type="entry name" value="CheW"/>
    <property type="match status" value="1"/>
</dbReference>
<dbReference type="EMBL" id="VUMT01000004">
    <property type="protein sequence ID" value="MSS62989.1"/>
    <property type="molecule type" value="Genomic_DNA"/>
</dbReference>
<dbReference type="GO" id="GO:0007165">
    <property type="term" value="P:signal transduction"/>
    <property type="evidence" value="ECO:0007669"/>
    <property type="project" value="InterPro"/>
</dbReference>
<dbReference type="RefSeq" id="WP_154517453.1">
    <property type="nucleotide sequence ID" value="NZ_VUMT01000004.1"/>
</dbReference>
<gene>
    <name evidence="2" type="ORF">FYJ58_03745</name>
</gene>
<evidence type="ECO:0000313" key="2">
    <source>
        <dbReference type="EMBL" id="MSS62989.1"/>
    </source>
</evidence>
<dbReference type="AlphaFoldDB" id="A0A6L5XWI9"/>
<dbReference type="PANTHER" id="PTHR22617:SF23">
    <property type="entry name" value="CHEMOTAXIS PROTEIN CHEW"/>
    <property type="match status" value="1"/>
</dbReference>
<dbReference type="Pfam" id="PF01584">
    <property type="entry name" value="CheW"/>
    <property type="match status" value="1"/>
</dbReference>
<name>A0A6L5XWI9_9FIRM</name>
<dbReference type="InterPro" id="IPR002545">
    <property type="entry name" value="CheW-lke_dom"/>
</dbReference>
<dbReference type="GO" id="GO:0006935">
    <property type="term" value="P:chemotaxis"/>
    <property type="evidence" value="ECO:0007669"/>
    <property type="project" value="InterPro"/>
</dbReference>
<dbReference type="InterPro" id="IPR036061">
    <property type="entry name" value="CheW-like_dom_sf"/>
</dbReference>
<evidence type="ECO:0000259" key="1">
    <source>
        <dbReference type="PROSITE" id="PS50851"/>
    </source>
</evidence>